<keyword evidence="6" id="KW-0378">Hydrolase</keyword>
<organism evidence="12 13">
    <name type="scientific">Acorus calamus</name>
    <name type="common">Sweet flag</name>
    <dbReference type="NCBI Taxonomy" id="4465"/>
    <lineage>
        <taxon>Eukaryota</taxon>
        <taxon>Viridiplantae</taxon>
        <taxon>Streptophyta</taxon>
        <taxon>Embryophyta</taxon>
        <taxon>Tracheophyta</taxon>
        <taxon>Spermatophyta</taxon>
        <taxon>Magnoliopsida</taxon>
        <taxon>Liliopsida</taxon>
        <taxon>Acoraceae</taxon>
        <taxon>Acorus</taxon>
    </lineage>
</organism>
<evidence type="ECO:0000256" key="4">
    <source>
        <dbReference type="ARBA" id="ARBA00022528"/>
    </source>
</evidence>
<evidence type="ECO:0000256" key="3">
    <source>
        <dbReference type="ARBA" id="ARBA00010701"/>
    </source>
</evidence>
<evidence type="ECO:0000256" key="5">
    <source>
        <dbReference type="ARBA" id="ARBA00022640"/>
    </source>
</evidence>
<dbReference type="CDD" id="cd00519">
    <property type="entry name" value="Lipase_3"/>
    <property type="match status" value="1"/>
</dbReference>
<dbReference type="InterPro" id="IPR002921">
    <property type="entry name" value="Fungal_lipase-type"/>
</dbReference>
<comment type="similarity">
    <text evidence="3">Belongs to the AB hydrolase superfamily. Lipase family.</text>
</comment>
<evidence type="ECO:0000256" key="9">
    <source>
        <dbReference type="ARBA" id="ARBA00023098"/>
    </source>
</evidence>
<accession>A0AAV9E251</accession>
<feature type="region of interest" description="Disordered" evidence="10">
    <location>
        <begin position="1"/>
        <end position="23"/>
    </location>
</feature>
<dbReference type="SUPFAM" id="SSF53474">
    <property type="entry name" value="alpha/beta-Hydrolases"/>
    <property type="match status" value="1"/>
</dbReference>
<evidence type="ECO:0000256" key="6">
    <source>
        <dbReference type="ARBA" id="ARBA00022801"/>
    </source>
</evidence>
<comment type="function">
    <text evidence="1">Acylhydrolase that catalyzes the hydrolysis of phospholipids at the sn-1 position.</text>
</comment>
<dbReference type="GO" id="GO:0008970">
    <property type="term" value="F:phospholipase A1 activity"/>
    <property type="evidence" value="ECO:0007669"/>
    <property type="project" value="UniProtKB-ARBA"/>
</dbReference>
<dbReference type="PANTHER" id="PTHR31403:SF11">
    <property type="entry name" value="OS12G0614500 PROTEIN"/>
    <property type="match status" value="1"/>
</dbReference>
<gene>
    <name evidence="12" type="ORF">QJS10_CPA09g00661</name>
</gene>
<protein>
    <recommendedName>
        <fullName evidence="11">Fungal lipase-type domain-containing protein</fullName>
    </recommendedName>
</protein>
<evidence type="ECO:0000313" key="13">
    <source>
        <dbReference type="Proteomes" id="UP001180020"/>
    </source>
</evidence>
<comment type="caution">
    <text evidence="12">The sequence shown here is derived from an EMBL/GenBank/DDBJ whole genome shotgun (WGS) entry which is preliminary data.</text>
</comment>
<dbReference type="GO" id="GO:0016042">
    <property type="term" value="P:lipid catabolic process"/>
    <property type="evidence" value="ECO:0007669"/>
    <property type="project" value="UniProtKB-KW"/>
</dbReference>
<keyword evidence="5" id="KW-0934">Plastid</keyword>
<dbReference type="PANTHER" id="PTHR31403">
    <property type="entry name" value="PHOSPHOLIPASE A1-IBETA2, CHLOROPLASTIC"/>
    <property type="match status" value="1"/>
</dbReference>
<keyword evidence="8" id="KW-0442">Lipid degradation</keyword>
<comment type="subcellular location">
    <subcellularLocation>
        <location evidence="2">Plastid</location>
        <location evidence="2">Chloroplast</location>
    </subcellularLocation>
</comment>
<evidence type="ECO:0000256" key="2">
    <source>
        <dbReference type="ARBA" id="ARBA00004229"/>
    </source>
</evidence>
<reference evidence="12" key="2">
    <citation type="submission" date="2023-06" db="EMBL/GenBank/DDBJ databases">
        <authorList>
            <person name="Ma L."/>
            <person name="Liu K.-W."/>
            <person name="Li Z."/>
            <person name="Hsiao Y.-Y."/>
            <person name="Qi Y."/>
            <person name="Fu T."/>
            <person name="Tang G."/>
            <person name="Zhang D."/>
            <person name="Sun W.-H."/>
            <person name="Liu D.-K."/>
            <person name="Li Y."/>
            <person name="Chen G.-Z."/>
            <person name="Liu X.-D."/>
            <person name="Liao X.-Y."/>
            <person name="Jiang Y.-T."/>
            <person name="Yu X."/>
            <person name="Hao Y."/>
            <person name="Huang J."/>
            <person name="Zhao X.-W."/>
            <person name="Ke S."/>
            <person name="Chen Y.-Y."/>
            <person name="Wu W.-L."/>
            <person name="Hsu J.-L."/>
            <person name="Lin Y.-F."/>
            <person name="Huang M.-D."/>
            <person name="Li C.-Y."/>
            <person name="Huang L."/>
            <person name="Wang Z.-W."/>
            <person name="Zhao X."/>
            <person name="Zhong W.-Y."/>
            <person name="Peng D.-H."/>
            <person name="Ahmad S."/>
            <person name="Lan S."/>
            <person name="Zhang J.-S."/>
            <person name="Tsai W.-C."/>
            <person name="Van De Peer Y."/>
            <person name="Liu Z.-J."/>
        </authorList>
    </citation>
    <scope>NUCLEOTIDE SEQUENCE</scope>
    <source>
        <strain evidence="12">CP</strain>
        <tissue evidence="12">Leaves</tissue>
    </source>
</reference>
<proteinExistence type="inferred from homology"/>
<dbReference type="InterPro" id="IPR029058">
    <property type="entry name" value="AB_hydrolase_fold"/>
</dbReference>
<name>A0AAV9E251_ACOCL</name>
<feature type="domain" description="Fungal lipase-type" evidence="11">
    <location>
        <begin position="209"/>
        <end position="363"/>
    </location>
</feature>
<dbReference type="Proteomes" id="UP001180020">
    <property type="component" value="Unassembled WGS sequence"/>
</dbReference>
<keyword evidence="13" id="KW-1185">Reference proteome</keyword>
<dbReference type="Pfam" id="PF01764">
    <property type="entry name" value="Lipase_3"/>
    <property type="match status" value="1"/>
</dbReference>
<evidence type="ECO:0000256" key="1">
    <source>
        <dbReference type="ARBA" id="ARBA00003523"/>
    </source>
</evidence>
<evidence type="ECO:0000256" key="10">
    <source>
        <dbReference type="SAM" id="MobiDB-lite"/>
    </source>
</evidence>
<dbReference type="Gene3D" id="3.40.50.1820">
    <property type="entry name" value="alpha/beta hydrolase"/>
    <property type="match status" value="1"/>
</dbReference>
<feature type="compositionally biased region" description="Polar residues" evidence="10">
    <location>
        <begin position="1"/>
        <end position="18"/>
    </location>
</feature>
<evidence type="ECO:0000313" key="12">
    <source>
        <dbReference type="EMBL" id="KAK1307640.1"/>
    </source>
</evidence>
<keyword evidence="9" id="KW-0443">Lipid metabolism</keyword>
<dbReference type="EMBL" id="JAUJYO010000009">
    <property type="protein sequence ID" value="KAK1307640.1"/>
    <property type="molecule type" value="Genomic_DNA"/>
</dbReference>
<keyword evidence="4" id="KW-0150">Chloroplast</keyword>
<dbReference type="GO" id="GO:0009507">
    <property type="term" value="C:chloroplast"/>
    <property type="evidence" value="ECO:0007669"/>
    <property type="project" value="UniProtKB-SubCell"/>
</dbReference>
<dbReference type="FunFam" id="3.40.50.1820:FF:000065">
    <property type="entry name" value="Phospholipase A1-II 3"/>
    <property type="match status" value="1"/>
</dbReference>
<dbReference type="AlphaFoldDB" id="A0AAV9E251"/>
<reference evidence="12" key="1">
    <citation type="journal article" date="2023" name="Nat. Commun.">
        <title>Diploid and tetraploid genomes of Acorus and the evolution of monocots.</title>
        <authorList>
            <person name="Ma L."/>
            <person name="Liu K.W."/>
            <person name="Li Z."/>
            <person name="Hsiao Y.Y."/>
            <person name="Qi Y."/>
            <person name="Fu T."/>
            <person name="Tang G.D."/>
            <person name="Zhang D."/>
            <person name="Sun W.H."/>
            <person name="Liu D.K."/>
            <person name="Li Y."/>
            <person name="Chen G.Z."/>
            <person name="Liu X.D."/>
            <person name="Liao X.Y."/>
            <person name="Jiang Y.T."/>
            <person name="Yu X."/>
            <person name="Hao Y."/>
            <person name="Huang J."/>
            <person name="Zhao X.W."/>
            <person name="Ke S."/>
            <person name="Chen Y.Y."/>
            <person name="Wu W.L."/>
            <person name="Hsu J.L."/>
            <person name="Lin Y.F."/>
            <person name="Huang M.D."/>
            <person name="Li C.Y."/>
            <person name="Huang L."/>
            <person name="Wang Z.W."/>
            <person name="Zhao X."/>
            <person name="Zhong W.Y."/>
            <person name="Peng D.H."/>
            <person name="Ahmad S."/>
            <person name="Lan S."/>
            <person name="Zhang J.S."/>
            <person name="Tsai W.C."/>
            <person name="Van de Peer Y."/>
            <person name="Liu Z.J."/>
        </authorList>
    </citation>
    <scope>NUCLEOTIDE SEQUENCE</scope>
    <source>
        <strain evidence="12">CP</strain>
    </source>
</reference>
<evidence type="ECO:0000256" key="8">
    <source>
        <dbReference type="ARBA" id="ARBA00022963"/>
    </source>
</evidence>
<keyword evidence="7" id="KW-0809">Transit peptide</keyword>
<sequence length="477" mass="52875">MAMSSLSSLSHCTPTSNHLSRRGVNDLPARRRFSAVLLDKDRLHRKPRLALSSDLPTAAHAVTQKHQSLEHAFRGAPAKSPREDISARWREIHGMGDWEGLLDPLLHPWLRREIVKYGELAQATYDAFDAHHLGSCCYSPRGLLNHLGLAQNGYIVSGYVYAATRVELPRWLRSLLHADAWAAGESHWMGYVAVSDDAESQRIGRRDIVVAWRGTAAASEWFKDLQSRLEPIEVQRRGGEHARVEHGFQSLYRSRSASTARNKNSDSSASEQAMAQVTRLVSLYRARGEEVSLTITGHSLGGALALLNAHEAASVMPDLPVSVASFGAPRVGNAAFGDELRRLGAHVLRVVAEQDLVPKMPGLLVNESVDKDCRAHEGVYAHVGTELRVDTHVSPYLKRGFDPAGAHGLETYMHLVDGYMCRRSGFRAEAKRDVWLVNKACAMLKEELRVPSCWYRHAAHEVPHDLPSPYQVVPVAC</sequence>
<evidence type="ECO:0000256" key="7">
    <source>
        <dbReference type="ARBA" id="ARBA00022946"/>
    </source>
</evidence>
<evidence type="ECO:0000259" key="11">
    <source>
        <dbReference type="Pfam" id="PF01764"/>
    </source>
</evidence>